<evidence type="ECO:0000313" key="1">
    <source>
        <dbReference type="EMBL" id="MBC2594310.1"/>
    </source>
</evidence>
<sequence>MKATSREQSDLRRLFHDINGEIFLIRGNADLALIGVPGDSKARQQLQDIINHTEKLGIYLRQVQDLYSSKDAIPAERTI</sequence>
<evidence type="ECO:0000313" key="2">
    <source>
        <dbReference type="Proteomes" id="UP000546464"/>
    </source>
</evidence>
<protein>
    <submittedName>
        <fullName evidence="1">Uncharacterized protein</fullName>
    </submittedName>
</protein>
<dbReference type="RefSeq" id="WP_185675297.1">
    <property type="nucleotide sequence ID" value="NZ_JACHVB010000021.1"/>
</dbReference>
<keyword evidence="2" id="KW-1185">Reference proteome</keyword>
<organism evidence="1 2">
    <name type="scientific">Ruficoccus amylovorans</name>
    <dbReference type="NCBI Taxonomy" id="1804625"/>
    <lineage>
        <taxon>Bacteria</taxon>
        <taxon>Pseudomonadati</taxon>
        <taxon>Verrucomicrobiota</taxon>
        <taxon>Opitutia</taxon>
        <taxon>Puniceicoccales</taxon>
        <taxon>Cerasicoccaceae</taxon>
        <taxon>Ruficoccus</taxon>
    </lineage>
</organism>
<comment type="caution">
    <text evidence="1">The sequence shown here is derived from an EMBL/GenBank/DDBJ whole genome shotgun (WGS) entry which is preliminary data.</text>
</comment>
<dbReference type="AlphaFoldDB" id="A0A842HDL8"/>
<name>A0A842HDL8_9BACT</name>
<proteinExistence type="predicted"/>
<accession>A0A842HDL8</accession>
<gene>
    <name evidence="1" type="ORF">H5P28_08550</name>
</gene>
<dbReference type="Proteomes" id="UP000546464">
    <property type="component" value="Unassembled WGS sequence"/>
</dbReference>
<dbReference type="EMBL" id="JACHVB010000021">
    <property type="protein sequence ID" value="MBC2594310.1"/>
    <property type="molecule type" value="Genomic_DNA"/>
</dbReference>
<reference evidence="1 2" key="1">
    <citation type="submission" date="2020-07" db="EMBL/GenBank/DDBJ databases">
        <authorList>
            <person name="Feng X."/>
        </authorList>
    </citation>
    <scope>NUCLEOTIDE SEQUENCE [LARGE SCALE GENOMIC DNA]</scope>
    <source>
        <strain evidence="1 2">JCM31066</strain>
    </source>
</reference>